<dbReference type="InterPro" id="IPR054722">
    <property type="entry name" value="PolX-like_BBD"/>
</dbReference>
<reference evidence="3 4" key="1">
    <citation type="journal article" date="2021" name="Commun. Biol.">
        <title>The genome of Shorea leprosula (Dipterocarpaceae) highlights the ecological relevance of drought in aseasonal tropical rainforests.</title>
        <authorList>
            <person name="Ng K.K.S."/>
            <person name="Kobayashi M.J."/>
            <person name="Fawcett J.A."/>
            <person name="Hatakeyama M."/>
            <person name="Paape T."/>
            <person name="Ng C.H."/>
            <person name="Ang C.C."/>
            <person name="Tnah L.H."/>
            <person name="Lee C.T."/>
            <person name="Nishiyama T."/>
            <person name="Sese J."/>
            <person name="O'Brien M.J."/>
            <person name="Copetti D."/>
            <person name="Mohd Noor M.I."/>
            <person name="Ong R.C."/>
            <person name="Putra M."/>
            <person name="Sireger I.Z."/>
            <person name="Indrioko S."/>
            <person name="Kosugi Y."/>
            <person name="Izuno A."/>
            <person name="Isagi Y."/>
            <person name="Lee S.L."/>
            <person name="Shimizu K.K."/>
        </authorList>
    </citation>
    <scope>NUCLEOTIDE SEQUENCE [LARGE SCALE GENOMIC DNA]</scope>
    <source>
        <strain evidence="3">214</strain>
    </source>
</reference>
<name>A0AAV5JIX9_9ROSI</name>
<feature type="compositionally biased region" description="Polar residues" evidence="1">
    <location>
        <begin position="1"/>
        <end position="13"/>
    </location>
</feature>
<organism evidence="3 4">
    <name type="scientific">Rubroshorea leprosula</name>
    <dbReference type="NCBI Taxonomy" id="152421"/>
    <lineage>
        <taxon>Eukaryota</taxon>
        <taxon>Viridiplantae</taxon>
        <taxon>Streptophyta</taxon>
        <taxon>Embryophyta</taxon>
        <taxon>Tracheophyta</taxon>
        <taxon>Spermatophyta</taxon>
        <taxon>Magnoliopsida</taxon>
        <taxon>eudicotyledons</taxon>
        <taxon>Gunneridae</taxon>
        <taxon>Pentapetalae</taxon>
        <taxon>rosids</taxon>
        <taxon>malvids</taxon>
        <taxon>Malvales</taxon>
        <taxon>Dipterocarpaceae</taxon>
        <taxon>Rubroshorea</taxon>
    </lineage>
</organism>
<evidence type="ECO:0000259" key="2">
    <source>
        <dbReference type="Pfam" id="PF22936"/>
    </source>
</evidence>
<feature type="domain" description="Retrovirus-related Pol polyprotein from transposon TNT 1-94-like beta-barrel" evidence="2">
    <location>
        <begin position="60"/>
        <end position="135"/>
    </location>
</feature>
<gene>
    <name evidence="3" type="ORF">SLEP1_g22603</name>
</gene>
<proteinExistence type="predicted"/>
<feature type="region of interest" description="Disordered" evidence="1">
    <location>
        <begin position="1"/>
        <end position="24"/>
    </location>
</feature>
<evidence type="ECO:0000256" key="1">
    <source>
        <dbReference type="SAM" id="MobiDB-lite"/>
    </source>
</evidence>
<accession>A0AAV5JIX9</accession>
<dbReference type="EMBL" id="BPVZ01000034">
    <property type="protein sequence ID" value="GKV11339.1"/>
    <property type="molecule type" value="Genomic_DNA"/>
</dbReference>
<protein>
    <recommendedName>
        <fullName evidence="2">Retrovirus-related Pol polyprotein from transposon TNT 1-94-like beta-barrel domain-containing protein</fullName>
    </recommendedName>
</protein>
<dbReference type="Proteomes" id="UP001054252">
    <property type="component" value="Unassembled WGS sequence"/>
</dbReference>
<keyword evidence="4" id="KW-1185">Reference proteome</keyword>
<dbReference type="AlphaFoldDB" id="A0AAV5JIX9"/>
<evidence type="ECO:0000313" key="3">
    <source>
        <dbReference type="EMBL" id="GKV11339.1"/>
    </source>
</evidence>
<dbReference type="Pfam" id="PF22936">
    <property type="entry name" value="Pol_BBD"/>
    <property type="match status" value="1"/>
</dbReference>
<comment type="caution">
    <text evidence="3">The sequence shown here is derived from an EMBL/GenBank/DDBJ whole genome shotgun (WGS) entry which is preliminary data.</text>
</comment>
<evidence type="ECO:0000313" key="4">
    <source>
        <dbReference type="Proteomes" id="UP001054252"/>
    </source>
</evidence>
<sequence>MWKTQSKPDQSSKPVVAAAAANEDTSVHPSLGNLETLLRQMISSSSTSTALPTTPSKVSWIFYSSCCNHMTSNSKIFSTLTPNTTTPAIHTIDGSQMQVSQYGQVSTSTLTLPNTFLIPKLTFNLIYVGQLCELGLELIFSTNGCHVQDPQMGQILGIGRKVGHLFELTSLHIPSSYISQLCAVLTSSSLHLWHLHLGHASISKLCP</sequence>